<sequence>MVEKYLRFLRISSRYAKPYLAPRRDARLRSRRNIRHSAEVEEEHKTLDRGRGGTVVLSTTVEQNLSTAVKGAAFAYDD</sequence>
<name>A0A5N6LPH2_9ASTR</name>
<proteinExistence type="predicted"/>
<organism evidence="1 2">
    <name type="scientific">Mikania micrantha</name>
    <name type="common">bitter vine</name>
    <dbReference type="NCBI Taxonomy" id="192012"/>
    <lineage>
        <taxon>Eukaryota</taxon>
        <taxon>Viridiplantae</taxon>
        <taxon>Streptophyta</taxon>
        <taxon>Embryophyta</taxon>
        <taxon>Tracheophyta</taxon>
        <taxon>Spermatophyta</taxon>
        <taxon>Magnoliopsida</taxon>
        <taxon>eudicotyledons</taxon>
        <taxon>Gunneridae</taxon>
        <taxon>Pentapetalae</taxon>
        <taxon>asterids</taxon>
        <taxon>campanulids</taxon>
        <taxon>Asterales</taxon>
        <taxon>Asteraceae</taxon>
        <taxon>Asteroideae</taxon>
        <taxon>Heliantheae alliance</taxon>
        <taxon>Eupatorieae</taxon>
        <taxon>Mikania</taxon>
    </lineage>
</organism>
<dbReference type="AlphaFoldDB" id="A0A5N6LPH2"/>
<evidence type="ECO:0000313" key="1">
    <source>
        <dbReference type="EMBL" id="KAD2394087.1"/>
    </source>
</evidence>
<protein>
    <submittedName>
        <fullName evidence="1">Uncharacterized protein</fullName>
    </submittedName>
</protein>
<keyword evidence="2" id="KW-1185">Reference proteome</keyword>
<comment type="caution">
    <text evidence="1">The sequence shown here is derived from an EMBL/GenBank/DDBJ whole genome shotgun (WGS) entry which is preliminary data.</text>
</comment>
<evidence type="ECO:0000313" key="2">
    <source>
        <dbReference type="Proteomes" id="UP000326396"/>
    </source>
</evidence>
<accession>A0A5N6LPH2</accession>
<dbReference type="EMBL" id="SZYD01000019">
    <property type="protein sequence ID" value="KAD2394087.1"/>
    <property type="molecule type" value="Genomic_DNA"/>
</dbReference>
<gene>
    <name evidence="1" type="ORF">E3N88_41064</name>
</gene>
<reference evidence="1 2" key="1">
    <citation type="submission" date="2019-05" db="EMBL/GenBank/DDBJ databases">
        <title>Mikania micrantha, genome provides insights into the molecular mechanism of rapid growth.</title>
        <authorList>
            <person name="Liu B."/>
        </authorList>
    </citation>
    <scope>NUCLEOTIDE SEQUENCE [LARGE SCALE GENOMIC DNA]</scope>
    <source>
        <strain evidence="1">NLD-2019</strain>
        <tissue evidence="1">Leaf</tissue>
    </source>
</reference>
<dbReference type="Proteomes" id="UP000326396">
    <property type="component" value="Linkage Group LG9"/>
</dbReference>